<evidence type="ECO:0000313" key="1">
    <source>
        <dbReference type="EMBL" id="CAE19272.1"/>
    </source>
</evidence>
<accession>Q7V1P4</accession>
<reference evidence="1 2" key="1">
    <citation type="journal article" date="2003" name="Nature">
        <title>Genome divergence in two Prochlorococcus ecotypes reflects oceanic niche differentiation.</title>
        <authorList>
            <person name="Rocap G."/>
            <person name="Larimer F.W."/>
            <person name="Lamerdin J.E."/>
            <person name="Malfatti S."/>
            <person name="Chain P."/>
            <person name="Ahlgren N.A."/>
            <person name="Arellano A."/>
            <person name="Coleman M."/>
            <person name="Hauser L."/>
            <person name="Hess W.R."/>
            <person name="Johnson Z.I."/>
            <person name="Land M.L."/>
            <person name="Lindell D."/>
            <person name="Post A.F."/>
            <person name="Regala W."/>
            <person name="Shah M."/>
            <person name="Shaw S.L."/>
            <person name="Steglich C."/>
            <person name="Sullivan M.B."/>
            <person name="Ting C.S."/>
            <person name="Tolonen A."/>
            <person name="Webb E.A."/>
            <person name="Zinser E.R."/>
            <person name="Chisholm S.W."/>
        </authorList>
    </citation>
    <scope>NUCLEOTIDE SEQUENCE [LARGE SCALE GENOMIC DNA]</scope>
    <source>
        <strain evidence="2">CCMP1986 / NIES-2087 / MED4</strain>
    </source>
</reference>
<dbReference type="AlphaFoldDB" id="Q7V1P4"/>
<organism evidence="1 2">
    <name type="scientific">Prochlorococcus marinus subsp. pastoris (strain CCMP1986 / NIES-2087 / MED4)</name>
    <dbReference type="NCBI Taxonomy" id="59919"/>
    <lineage>
        <taxon>Bacteria</taxon>
        <taxon>Bacillati</taxon>
        <taxon>Cyanobacteriota</taxon>
        <taxon>Cyanophyceae</taxon>
        <taxon>Synechococcales</taxon>
        <taxon>Prochlorococcaceae</taxon>
        <taxon>Prochlorococcus</taxon>
    </lineage>
</organism>
<sequence>MIRRQWLYTYKGIVEYVDSNSRDLSQEQIIGASIYKDLIKQVEEFINLEKYEGQNYNRYKSRDPFDSKYEVIYQKRLKQIEVDFSDPEVYIKK</sequence>
<gene>
    <name evidence="1" type="ordered locus">PMM0813</name>
</gene>
<protein>
    <submittedName>
        <fullName evidence="1">Uncharacterized protein</fullName>
    </submittedName>
</protein>
<evidence type="ECO:0000313" key="2">
    <source>
        <dbReference type="Proteomes" id="UP000001026"/>
    </source>
</evidence>
<dbReference type="KEGG" id="pmm:PMM0813"/>
<dbReference type="EMBL" id="BX548174">
    <property type="protein sequence ID" value="CAE19272.1"/>
    <property type="molecule type" value="Genomic_DNA"/>
</dbReference>
<dbReference type="HOGENOM" id="CLU_166828_0_0_3"/>
<name>Q7V1P4_PROMP</name>
<dbReference type="Proteomes" id="UP000001026">
    <property type="component" value="Chromosome"/>
</dbReference>
<proteinExistence type="predicted"/>